<comment type="caution">
    <text evidence="3">The sequence shown here is derived from an EMBL/GenBank/DDBJ whole genome shotgun (WGS) entry which is preliminary data.</text>
</comment>
<dbReference type="InterPro" id="IPR019510">
    <property type="entry name" value="AKAP7-like_phosphoesterase"/>
</dbReference>
<dbReference type="EMBL" id="JARAKH010000006">
    <property type="protein sequence ID" value="KAK8403312.1"/>
    <property type="molecule type" value="Genomic_DNA"/>
</dbReference>
<organism evidence="3 4">
    <name type="scientific">Scylla paramamosain</name>
    <name type="common">Mud crab</name>
    <dbReference type="NCBI Taxonomy" id="85552"/>
    <lineage>
        <taxon>Eukaryota</taxon>
        <taxon>Metazoa</taxon>
        <taxon>Ecdysozoa</taxon>
        <taxon>Arthropoda</taxon>
        <taxon>Crustacea</taxon>
        <taxon>Multicrustacea</taxon>
        <taxon>Malacostraca</taxon>
        <taxon>Eumalacostraca</taxon>
        <taxon>Eucarida</taxon>
        <taxon>Decapoda</taxon>
        <taxon>Pleocyemata</taxon>
        <taxon>Brachyura</taxon>
        <taxon>Eubrachyura</taxon>
        <taxon>Portunoidea</taxon>
        <taxon>Portunidae</taxon>
        <taxon>Portuninae</taxon>
        <taxon>Scylla</taxon>
    </lineage>
</organism>
<reference evidence="3 4" key="1">
    <citation type="submission" date="2023-03" db="EMBL/GenBank/DDBJ databases">
        <title>High-quality genome of Scylla paramamosain provides insights in environmental adaptation.</title>
        <authorList>
            <person name="Zhang L."/>
        </authorList>
    </citation>
    <scope>NUCLEOTIDE SEQUENCE [LARGE SCALE GENOMIC DNA]</scope>
    <source>
        <strain evidence="3">LZ_2023a</strain>
        <tissue evidence="3">Muscle</tissue>
    </source>
</reference>
<dbReference type="InterPro" id="IPR004175">
    <property type="entry name" value="RNA_CPDase"/>
</dbReference>
<evidence type="ECO:0000313" key="4">
    <source>
        <dbReference type="Proteomes" id="UP001487740"/>
    </source>
</evidence>
<dbReference type="InterPro" id="IPR009097">
    <property type="entry name" value="Cyclic_Pdiesterase"/>
</dbReference>
<dbReference type="GO" id="GO:0008664">
    <property type="term" value="F:RNA 2',3'-cyclic 3'-phosphodiesterase activity"/>
    <property type="evidence" value="ECO:0007669"/>
    <property type="project" value="InterPro"/>
</dbReference>
<feature type="domain" description="A-kinase anchor protein 7-like phosphoesterase" evidence="2">
    <location>
        <begin position="42"/>
        <end position="187"/>
    </location>
</feature>
<dbReference type="SUPFAM" id="SSF55144">
    <property type="entry name" value="LigT-like"/>
    <property type="match status" value="1"/>
</dbReference>
<evidence type="ECO:0000256" key="1">
    <source>
        <dbReference type="ARBA" id="ARBA00022801"/>
    </source>
</evidence>
<accession>A0AAW0UXB9</accession>
<name>A0AAW0UXB9_SCYPA</name>
<sequence>MAHVGGEERKIPNILSPACNASRLVVIHWQLAATSGNVTMKSHYASVPLTTKCKEDLKEVQAMLLDDARNLNLRSSVVQDAHFTLSVYGIDKSKRKEGETEEQLIESVNKLLQDFLQKRPPLELTFGGLGNFGTRMVFINLTNEKQLGTLRQDMNDLLQKEGIFTTDNRFTPHVTLFREGSRRRFSKSSLTVQDLVSRKDIPPVAASPLTKIVFQKLRD</sequence>
<evidence type="ECO:0000313" key="3">
    <source>
        <dbReference type="EMBL" id="KAK8403312.1"/>
    </source>
</evidence>
<dbReference type="Pfam" id="PF10469">
    <property type="entry name" value="AKAP7_NLS"/>
    <property type="match status" value="1"/>
</dbReference>
<dbReference type="PANTHER" id="PTHR35561">
    <property type="entry name" value="RNA 2',3'-CYCLIC PHOSPHODIESTERASE"/>
    <property type="match status" value="1"/>
</dbReference>
<proteinExistence type="predicted"/>
<evidence type="ECO:0000259" key="2">
    <source>
        <dbReference type="Pfam" id="PF10469"/>
    </source>
</evidence>
<dbReference type="GO" id="GO:0004113">
    <property type="term" value="F:2',3'-cyclic-nucleotide 3'-phosphodiesterase activity"/>
    <property type="evidence" value="ECO:0007669"/>
    <property type="project" value="InterPro"/>
</dbReference>
<dbReference type="Proteomes" id="UP001487740">
    <property type="component" value="Unassembled WGS sequence"/>
</dbReference>
<gene>
    <name evidence="3" type="ORF">O3P69_000432</name>
</gene>
<keyword evidence="1" id="KW-0378">Hydrolase</keyword>
<keyword evidence="4" id="KW-1185">Reference proteome</keyword>
<protein>
    <recommendedName>
        <fullName evidence="2">A-kinase anchor protein 7-like phosphoesterase domain-containing protein</fullName>
    </recommendedName>
</protein>
<dbReference type="AlphaFoldDB" id="A0AAW0UXB9"/>
<dbReference type="PANTHER" id="PTHR35561:SF1">
    <property type="entry name" value="RNA 2',3'-CYCLIC PHOSPHODIESTERASE"/>
    <property type="match status" value="1"/>
</dbReference>
<dbReference type="Gene3D" id="3.90.1140.10">
    <property type="entry name" value="Cyclic phosphodiesterase"/>
    <property type="match status" value="1"/>
</dbReference>